<keyword evidence="8 16" id="KW-0028">Amino-acid biosynthesis</keyword>
<feature type="binding site" evidence="16">
    <location>
        <position position="315"/>
    </location>
    <ligand>
        <name>NADP(+)</name>
        <dbReference type="ChEBI" id="CHEBI:58349"/>
    </ligand>
</feature>
<evidence type="ECO:0000256" key="12">
    <source>
        <dbReference type="ARBA" id="ARBA00023002"/>
    </source>
</evidence>
<evidence type="ECO:0000313" key="18">
    <source>
        <dbReference type="EMBL" id="MBK3332517.1"/>
    </source>
</evidence>
<evidence type="ECO:0000256" key="9">
    <source>
        <dbReference type="ARBA" id="ARBA00022697"/>
    </source>
</evidence>
<dbReference type="InterPro" id="IPR012280">
    <property type="entry name" value="Semialdhyde_DH_dimer_dom"/>
</dbReference>
<evidence type="ECO:0000259" key="17">
    <source>
        <dbReference type="SMART" id="SM00859"/>
    </source>
</evidence>
<evidence type="ECO:0000256" key="7">
    <source>
        <dbReference type="ARBA" id="ARBA00013120"/>
    </source>
</evidence>
<evidence type="ECO:0000256" key="1">
    <source>
        <dbReference type="ARBA" id="ARBA00002492"/>
    </source>
</evidence>
<dbReference type="SUPFAM" id="SSF51735">
    <property type="entry name" value="NAD(P)-binding Rossmann-fold domains"/>
    <property type="match status" value="1"/>
</dbReference>
<protein>
    <recommendedName>
        <fullName evidence="7 16">Aspartate-semialdehyde dehydrogenase</fullName>
        <shortName evidence="16">ASA dehydrogenase</shortName>
        <shortName evidence="16">ASADH</shortName>
        <ecNumber evidence="7 16">1.2.1.11</ecNumber>
    </recommendedName>
    <alternativeName>
        <fullName evidence="16">Aspartate-beta-semialdehyde dehydrogenase</fullName>
    </alternativeName>
</protein>
<feature type="binding site" evidence="16">
    <location>
        <position position="235"/>
    </location>
    <ligand>
        <name>substrate</name>
    </ligand>
</feature>
<comment type="function">
    <text evidence="1 16">Catalyzes the NADPH-dependent formation of L-aspartate-semialdehyde (L-ASA) by the reductive dephosphorylation of L-aspartyl-4-phosphate.</text>
</comment>
<dbReference type="PANTHER" id="PTHR46278:SF2">
    <property type="entry name" value="ASPARTATE-SEMIALDEHYDE DEHYDROGENASE"/>
    <property type="match status" value="1"/>
</dbReference>
<accession>A0ABS1GIE3</accession>
<feature type="binding site" evidence="16">
    <location>
        <begin position="40"/>
        <end position="41"/>
    </location>
    <ligand>
        <name>NADP(+)</name>
        <dbReference type="ChEBI" id="CHEBI:58349"/>
    </ligand>
</feature>
<proteinExistence type="inferred from homology"/>
<evidence type="ECO:0000256" key="14">
    <source>
        <dbReference type="ARBA" id="ARBA00023167"/>
    </source>
</evidence>
<keyword evidence="10 16" id="KW-0521">NADP</keyword>
<dbReference type="NCBIfam" id="NF011456">
    <property type="entry name" value="PRK14874.1"/>
    <property type="match status" value="1"/>
</dbReference>
<feature type="domain" description="Semialdehyde dehydrogenase NAD-binding" evidence="17">
    <location>
        <begin position="5"/>
        <end position="120"/>
    </location>
</feature>
<gene>
    <name evidence="16" type="primary">asd</name>
    <name evidence="18" type="ORF">GWK41_05510</name>
</gene>
<dbReference type="CDD" id="cd18131">
    <property type="entry name" value="ASADH_C_bac_euk_like"/>
    <property type="match status" value="1"/>
</dbReference>
<feature type="active site" description="Proton acceptor" evidence="16">
    <location>
        <position position="242"/>
    </location>
</feature>
<evidence type="ECO:0000256" key="5">
    <source>
        <dbReference type="ARBA" id="ARBA00010584"/>
    </source>
</evidence>
<keyword evidence="13 16" id="KW-0457">Lysine biosynthesis</keyword>
<keyword evidence="12 16" id="KW-0560">Oxidoreductase</keyword>
<dbReference type="SUPFAM" id="SSF55347">
    <property type="entry name" value="Glyceraldehyde-3-phosphate dehydrogenase-like, C-terminal domain"/>
    <property type="match status" value="1"/>
</dbReference>
<dbReference type="PIRSF" id="PIRSF000148">
    <property type="entry name" value="ASA_dh"/>
    <property type="match status" value="1"/>
</dbReference>
<dbReference type="HAMAP" id="MF_02121">
    <property type="entry name" value="ASADH"/>
    <property type="match status" value="1"/>
</dbReference>
<dbReference type="EC" id="1.2.1.11" evidence="7 16"/>
<dbReference type="PANTHER" id="PTHR46278">
    <property type="entry name" value="DEHYDROGENASE, PUTATIVE-RELATED"/>
    <property type="match status" value="1"/>
</dbReference>
<dbReference type="CDD" id="cd02316">
    <property type="entry name" value="VcASADH2_like_N"/>
    <property type="match status" value="1"/>
</dbReference>
<dbReference type="Pfam" id="PF01118">
    <property type="entry name" value="Semialdhyde_dh"/>
    <property type="match status" value="1"/>
</dbReference>
<keyword evidence="19" id="KW-1185">Reference proteome</keyword>
<dbReference type="GO" id="GO:0004073">
    <property type="term" value="F:aspartate-semialdehyde dehydrogenase activity"/>
    <property type="evidence" value="ECO:0007669"/>
    <property type="project" value="UniProtKB-EC"/>
</dbReference>
<feature type="binding site" evidence="16">
    <location>
        <position position="156"/>
    </location>
    <ligand>
        <name>substrate</name>
    </ligand>
</feature>
<evidence type="ECO:0000256" key="11">
    <source>
        <dbReference type="ARBA" id="ARBA00022915"/>
    </source>
</evidence>
<dbReference type="RefSeq" id="WP_200673942.1">
    <property type="nucleotide sequence ID" value="NZ_JAACYA010000002.1"/>
</dbReference>
<feature type="binding site" evidence="16">
    <location>
        <begin position="12"/>
        <end position="15"/>
    </location>
    <ligand>
        <name>NADP(+)</name>
        <dbReference type="ChEBI" id="CHEBI:58349"/>
    </ligand>
</feature>
<comment type="caution">
    <text evidence="16">Lacks conserved residue(s) required for the propagation of feature annotation.</text>
</comment>
<dbReference type="InterPro" id="IPR012080">
    <property type="entry name" value="Asp_semialdehyde_DH"/>
</dbReference>
<dbReference type="SMART" id="SM00859">
    <property type="entry name" value="Semialdhyde_dh"/>
    <property type="match status" value="1"/>
</dbReference>
<dbReference type="Gene3D" id="3.30.360.10">
    <property type="entry name" value="Dihydrodipicolinate Reductase, domain 2"/>
    <property type="match status" value="1"/>
</dbReference>
<dbReference type="EMBL" id="JAACYA010000002">
    <property type="protein sequence ID" value="MBK3332517.1"/>
    <property type="molecule type" value="Genomic_DNA"/>
</dbReference>
<dbReference type="InterPro" id="IPR005986">
    <property type="entry name" value="Asp_semialdehyde_DH_beta"/>
</dbReference>
<evidence type="ECO:0000256" key="13">
    <source>
        <dbReference type="ARBA" id="ARBA00023154"/>
    </source>
</evidence>
<feature type="active site" description="Acyl-thioester intermediate" evidence="16">
    <location>
        <position position="129"/>
    </location>
</feature>
<dbReference type="PROSITE" id="PS01103">
    <property type="entry name" value="ASD"/>
    <property type="match status" value="1"/>
</dbReference>
<evidence type="ECO:0000256" key="15">
    <source>
        <dbReference type="ARBA" id="ARBA00047891"/>
    </source>
</evidence>
<evidence type="ECO:0000256" key="2">
    <source>
        <dbReference type="ARBA" id="ARBA00005021"/>
    </source>
</evidence>
<keyword evidence="14 16" id="KW-0486">Methionine biosynthesis</keyword>
<dbReference type="Proteomes" id="UP000772812">
    <property type="component" value="Unassembled WGS sequence"/>
</dbReference>
<organism evidence="18 19">
    <name type="scientific">Persephonella atlantica</name>
    <dbReference type="NCBI Taxonomy" id="2699429"/>
    <lineage>
        <taxon>Bacteria</taxon>
        <taxon>Pseudomonadati</taxon>
        <taxon>Aquificota</taxon>
        <taxon>Aquificia</taxon>
        <taxon>Aquificales</taxon>
        <taxon>Hydrogenothermaceae</taxon>
        <taxon>Persephonella</taxon>
    </lineage>
</organism>
<dbReference type="Pfam" id="PF02774">
    <property type="entry name" value="Semialdhyde_dhC"/>
    <property type="match status" value="1"/>
</dbReference>
<dbReference type="InterPro" id="IPR000534">
    <property type="entry name" value="Semialdehyde_DH_NAD-bd"/>
</dbReference>
<comment type="pathway">
    <text evidence="2 16">Amino-acid biosynthesis; L-methionine biosynthesis via de novo pathway; L-homoserine from L-aspartate: step 2/3.</text>
</comment>
<dbReference type="InterPro" id="IPR000319">
    <property type="entry name" value="Asp-semialdehyde_DH_CS"/>
</dbReference>
<evidence type="ECO:0000256" key="3">
    <source>
        <dbReference type="ARBA" id="ARBA00005076"/>
    </source>
</evidence>
<comment type="similarity">
    <text evidence="5 16">Belongs to the aspartate-semialdehyde dehydrogenase family.</text>
</comment>
<comment type="caution">
    <text evidence="18">The sequence shown here is derived from an EMBL/GenBank/DDBJ whole genome shotgun (WGS) entry which is preliminary data.</text>
</comment>
<evidence type="ECO:0000256" key="6">
    <source>
        <dbReference type="ARBA" id="ARBA00011738"/>
    </source>
</evidence>
<comment type="catalytic activity">
    <reaction evidence="15 16">
        <text>L-aspartate 4-semialdehyde + phosphate + NADP(+) = 4-phospho-L-aspartate + NADPH + H(+)</text>
        <dbReference type="Rhea" id="RHEA:24284"/>
        <dbReference type="ChEBI" id="CHEBI:15378"/>
        <dbReference type="ChEBI" id="CHEBI:43474"/>
        <dbReference type="ChEBI" id="CHEBI:57535"/>
        <dbReference type="ChEBI" id="CHEBI:57783"/>
        <dbReference type="ChEBI" id="CHEBI:58349"/>
        <dbReference type="ChEBI" id="CHEBI:537519"/>
        <dbReference type="EC" id="1.2.1.11"/>
    </reaction>
</comment>
<dbReference type="Gene3D" id="3.40.50.720">
    <property type="entry name" value="NAD(P)-binding Rossmann-like Domain"/>
    <property type="match status" value="1"/>
</dbReference>
<dbReference type="InterPro" id="IPR036291">
    <property type="entry name" value="NAD(P)-bd_dom_sf"/>
</dbReference>
<evidence type="ECO:0000256" key="10">
    <source>
        <dbReference type="ARBA" id="ARBA00022857"/>
    </source>
</evidence>
<feature type="binding site" evidence="16">
    <location>
        <position position="100"/>
    </location>
    <ligand>
        <name>phosphate</name>
        <dbReference type="ChEBI" id="CHEBI:43474"/>
    </ligand>
</feature>
<reference evidence="18 19" key="1">
    <citation type="journal article" date="2021" name="Syst. Appl. Microbiol.">
        <title>Persephonella atlantica sp. nov.: How to adapt to physico-chemical gradients in high temperature hydrothermal habitats.</title>
        <authorList>
            <person name="Francois D.X."/>
            <person name="Godfroy A."/>
            <person name="Mathien C."/>
            <person name="Aube J."/>
            <person name="Cathalot C."/>
            <person name="Lesongeur F."/>
            <person name="L'Haridon S."/>
            <person name="Philippon X."/>
            <person name="Roussel E.G."/>
        </authorList>
    </citation>
    <scope>NUCLEOTIDE SEQUENCE [LARGE SCALE GENOMIC DNA]</scope>
    <source>
        <strain evidence="18 19">MO1340</strain>
    </source>
</reference>
<dbReference type="NCBIfam" id="TIGR01296">
    <property type="entry name" value="asd_B"/>
    <property type="match status" value="1"/>
</dbReference>
<evidence type="ECO:0000256" key="8">
    <source>
        <dbReference type="ARBA" id="ARBA00022605"/>
    </source>
</evidence>
<evidence type="ECO:0000313" key="19">
    <source>
        <dbReference type="Proteomes" id="UP000772812"/>
    </source>
</evidence>
<keyword evidence="9 16" id="KW-0791">Threonine biosynthesis</keyword>
<comment type="pathway">
    <text evidence="4 16">Amino-acid biosynthesis; L-threonine biosynthesis; L-threonine from L-aspartate: step 2/5.</text>
</comment>
<comment type="pathway">
    <text evidence="3 16">Amino-acid biosynthesis; L-lysine biosynthesis via DAP pathway; (S)-tetrahydrodipicolinate from L-aspartate: step 2/4.</text>
</comment>
<keyword evidence="11 16" id="KW-0220">Diaminopimelate biosynthesis</keyword>
<evidence type="ECO:0000256" key="16">
    <source>
        <dbReference type="HAMAP-Rule" id="MF_02121"/>
    </source>
</evidence>
<sequence>MKHYNIAILGATGAVGQTMLRVLEERNFPVNEIRLLASEKSAGKELEYMGLKYKVQAVSPEAFEGIDIALFSAGGSRSKQWAPVAVKKGAVVIDNSSAFRMDDDVPLVVPEVNPEDVKWHKGIIANPNCSTIQMVVALYPIHREKEIKRVIVSTYQAVSGAGATAIKDLEEETKAYFEGKYYYPEALPNHIAFNVIPHIDVFLDNDYTKEEMKMFNETRKIMHAPDIRVSATCARVPVFYGHSEAVTIETEQPITPDEAREILKNAPGVIVEDDPSNNVYPMPIEVAGRDEVFVGRIRKDLAFENGLSMWVVADNLRKGAATNAVQIAELLVEYGLV</sequence>
<comment type="subunit">
    <text evidence="6 16">Homodimer.</text>
</comment>
<evidence type="ECO:0000256" key="4">
    <source>
        <dbReference type="ARBA" id="ARBA00005097"/>
    </source>
</evidence>
<name>A0ABS1GIE3_9AQUI</name>
<feature type="binding site" evidence="16">
    <location>
        <begin position="159"/>
        <end position="160"/>
    </location>
    <ligand>
        <name>NADP(+)</name>
        <dbReference type="ChEBI" id="CHEBI:58349"/>
    </ligand>
</feature>